<dbReference type="Proteomes" id="UP000478052">
    <property type="component" value="Unassembled WGS sequence"/>
</dbReference>
<organism evidence="1 2">
    <name type="scientific">Aphis craccivora</name>
    <name type="common">Cowpea aphid</name>
    <dbReference type="NCBI Taxonomy" id="307492"/>
    <lineage>
        <taxon>Eukaryota</taxon>
        <taxon>Metazoa</taxon>
        <taxon>Ecdysozoa</taxon>
        <taxon>Arthropoda</taxon>
        <taxon>Hexapoda</taxon>
        <taxon>Insecta</taxon>
        <taxon>Pterygota</taxon>
        <taxon>Neoptera</taxon>
        <taxon>Paraneoptera</taxon>
        <taxon>Hemiptera</taxon>
        <taxon>Sternorrhyncha</taxon>
        <taxon>Aphidomorpha</taxon>
        <taxon>Aphidoidea</taxon>
        <taxon>Aphididae</taxon>
        <taxon>Aphidini</taxon>
        <taxon>Aphis</taxon>
        <taxon>Aphis</taxon>
    </lineage>
</organism>
<accession>A0A6G0W372</accession>
<feature type="non-terminal residue" evidence="1">
    <location>
        <position position="159"/>
    </location>
</feature>
<sequence>MGSDPFFIHYHCTEQIHIYRNYCKSVEYPRLVIDATGSVVKNFSKFGFEKTRCLFVYEALVHDNIKSTSFTVTNMISERHTSIAIFNWLAKWISCDVHNPKETICDQSIALLSAISRCFTQYSSLKDYIQICADIVFENLPSDSYWLPKCFIRTINNNN</sequence>
<evidence type="ECO:0000313" key="1">
    <source>
        <dbReference type="EMBL" id="KAF0721350.1"/>
    </source>
</evidence>
<dbReference type="OrthoDB" id="6626476at2759"/>
<gene>
    <name evidence="1" type="ORF">FWK35_00037935</name>
</gene>
<keyword evidence="2" id="KW-1185">Reference proteome</keyword>
<dbReference type="EMBL" id="VUJU01009219">
    <property type="protein sequence ID" value="KAF0721350.1"/>
    <property type="molecule type" value="Genomic_DNA"/>
</dbReference>
<proteinExistence type="predicted"/>
<comment type="caution">
    <text evidence="1">The sequence shown here is derived from an EMBL/GenBank/DDBJ whole genome shotgun (WGS) entry which is preliminary data.</text>
</comment>
<protein>
    <submittedName>
        <fullName evidence="1">Uncharacterized protein</fullName>
    </submittedName>
</protein>
<dbReference type="AlphaFoldDB" id="A0A6G0W372"/>
<name>A0A6G0W372_APHCR</name>
<reference evidence="1 2" key="1">
    <citation type="submission" date="2019-08" db="EMBL/GenBank/DDBJ databases">
        <title>Whole genome of Aphis craccivora.</title>
        <authorList>
            <person name="Voronova N.V."/>
            <person name="Shulinski R.S."/>
            <person name="Bandarenka Y.V."/>
            <person name="Zhorov D.G."/>
            <person name="Warner D."/>
        </authorList>
    </citation>
    <scope>NUCLEOTIDE SEQUENCE [LARGE SCALE GENOMIC DNA]</scope>
    <source>
        <strain evidence="1">180601</strain>
        <tissue evidence="1">Whole Body</tissue>
    </source>
</reference>
<evidence type="ECO:0000313" key="2">
    <source>
        <dbReference type="Proteomes" id="UP000478052"/>
    </source>
</evidence>